<comment type="caution">
    <text evidence="7">The sequence shown here is derived from an EMBL/GenBank/DDBJ whole genome shotgun (WGS) entry which is preliminary data.</text>
</comment>
<dbReference type="Pfam" id="PF22527">
    <property type="entry name" value="DEXQc_Suv3"/>
    <property type="match status" value="1"/>
</dbReference>
<keyword evidence="4" id="KW-0067">ATP-binding</keyword>
<dbReference type="PROSITE" id="PS51194">
    <property type="entry name" value="HELICASE_CTER"/>
    <property type="match status" value="1"/>
</dbReference>
<keyword evidence="2" id="KW-0378">Hydrolase</keyword>
<evidence type="ECO:0000256" key="1">
    <source>
        <dbReference type="ARBA" id="ARBA00022741"/>
    </source>
</evidence>
<dbReference type="AlphaFoldDB" id="A0A5R9J9H1"/>
<sequence>MPGSSIRVRSPNLSAAGSRLHGTDDPGRVRHRVKAVLGPTNTGKTHLAIERLLAHNSGIIGFPLRLLARENYDRMVAAKGERNVALITGEEKIVPPGARYFSCTVEAMPIDRGGSFVAPEFLAVDEIQLCADADRGHVFTERLLHARGLVETMFLGAETIRPLLSRLIPDAEIETRPRLSQLTYTGAAKLTKLPPRSAVVAFSAAEVYAIAELIRRRRGGCAVVMGRLSPRTRNAQVALYQDKEVDYLVATDAIGMGLNMDVNHVGFAGLSKFDGSRPRRLTAPEVAQIAGRAGRGMRDGTFGTTGTCPELSEDVVAAVEAHRFDPLEQIFWRNGDLDFTSPDLLLASLLVPPPRRGLVAGNEAADLQTLDTLAREPDIRRLASSRSATRLLWEACQIPDFRKLGDDSHTRLCARVFTSVINQGRLPTDWLATQIAQLSRSDGDIDTLMQRLSGVRVCSYIAARRDWLDDAPHWQAKAREVEDLLSDALHERLTARFVDRRAALLFRRLDETEGQDMLSAVTSQGEVVVEGHSVGHVAGFGFQPDPLAEGPEKRLVLRAARRALREEMPRRVQALAAAADAAFSMSADARRLLWTDASGGRGAPVARLRPGAGLLRPMVEVLDSEFLDGSQRERVRARLQAWLNREIEIHLAPLFEAQSRAQSDPLLRGLLHRLVEEGGLVGGPTAQAIPPLLRQRLKPLGIRAGRLALFMPALLKPRPATLRAALLAVRAGVPVPPLPFAGAVSVPRQEAATDGSALLAALGWVPAGPVWLRLDVAERIMAEIAWLTRDRPAALPADLASRLSVRADLLPAVLRGLEVRLRPAAPLPAGHAGPPCPPLMSIARRREAPAPGSTRQRVQAAPPEVTPAPQPSRDGPFAALALLRGRR</sequence>
<feature type="domain" description="Helicase C-terminal" evidence="6">
    <location>
        <begin position="178"/>
        <end position="350"/>
    </location>
</feature>
<keyword evidence="3 7" id="KW-0347">Helicase</keyword>
<dbReference type="EMBL" id="VCDI01000002">
    <property type="protein sequence ID" value="TLU73649.1"/>
    <property type="molecule type" value="Genomic_DNA"/>
</dbReference>
<dbReference type="GO" id="GO:0016787">
    <property type="term" value="F:hydrolase activity"/>
    <property type="evidence" value="ECO:0007669"/>
    <property type="project" value="UniProtKB-KW"/>
</dbReference>
<reference evidence="7 8" key="1">
    <citation type="submission" date="2019-05" db="EMBL/GenBank/DDBJ databases">
        <authorList>
            <person name="Pankratov T."/>
            <person name="Grouzdev D."/>
        </authorList>
    </citation>
    <scope>NUCLEOTIDE SEQUENCE [LARGE SCALE GENOMIC DNA]</scope>
    <source>
        <strain evidence="7 8">KEBCLARHB70R</strain>
    </source>
</reference>
<dbReference type="SMART" id="SM00490">
    <property type="entry name" value="HELICc"/>
    <property type="match status" value="1"/>
</dbReference>
<dbReference type="InterPro" id="IPR027417">
    <property type="entry name" value="P-loop_NTPase"/>
</dbReference>
<evidence type="ECO:0000259" key="6">
    <source>
        <dbReference type="PROSITE" id="PS51194"/>
    </source>
</evidence>
<keyword evidence="1" id="KW-0547">Nucleotide-binding</keyword>
<feature type="region of interest" description="Disordered" evidence="5">
    <location>
        <begin position="827"/>
        <end position="877"/>
    </location>
</feature>
<evidence type="ECO:0000313" key="8">
    <source>
        <dbReference type="Proteomes" id="UP000305654"/>
    </source>
</evidence>
<protein>
    <submittedName>
        <fullName evidence="7">DNA helicase</fullName>
    </submittedName>
</protein>
<feature type="region of interest" description="Disordered" evidence="5">
    <location>
        <begin position="1"/>
        <end position="27"/>
    </location>
</feature>
<dbReference type="Pfam" id="PF00271">
    <property type="entry name" value="Helicase_C"/>
    <property type="match status" value="1"/>
</dbReference>
<dbReference type="InterPro" id="IPR055206">
    <property type="entry name" value="DEXQc_SUV3"/>
</dbReference>
<dbReference type="SUPFAM" id="SSF52540">
    <property type="entry name" value="P-loop containing nucleoside triphosphate hydrolases"/>
    <property type="match status" value="2"/>
</dbReference>
<dbReference type="GO" id="GO:0004386">
    <property type="term" value="F:helicase activity"/>
    <property type="evidence" value="ECO:0007669"/>
    <property type="project" value="UniProtKB-KW"/>
</dbReference>
<name>A0A5R9J9H1_9PROT</name>
<organism evidence="7 8">
    <name type="scientific">Lichenicoccus roseus</name>
    <dbReference type="NCBI Taxonomy" id="2683649"/>
    <lineage>
        <taxon>Bacteria</taxon>
        <taxon>Pseudomonadati</taxon>
        <taxon>Pseudomonadota</taxon>
        <taxon>Alphaproteobacteria</taxon>
        <taxon>Acetobacterales</taxon>
        <taxon>Acetobacteraceae</taxon>
        <taxon>Lichenicoccus</taxon>
    </lineage>
</organism>
<evidence type="ECO:0000256" key="2">
    <source>
        <dbReference type="ARBA" id="ARBA00022801"/>
    </source>
</evidence>
<dbReference type="InterPro" id="IPR050699">
    <property type="entry name" value="RNA-DNA_Helicase"/>
</dbReference>
<keyword evidence="8" id="KW-1185">Reference proteome</keyword>
<dbReference type="InterPro" id="IPR001650">
    <property type="entry name" value="Helicase_C-like"/>
</dbReference>
<evidence type="ECO:0000256" key="5">
    <source>
        <dbReference type="SAM" id="MobiDB-lite"/>
    </source>
</evidence>
<accession>A0A5R9J9H1</accession>
<dbReference type="Gene3D" id="3.40.50.300">
    <property type="entry name" value="P-loop containing nucleotide triphosphate hydrolases"/>
    <property type="match status" value="2"/>
</dbReference>
<dbReference type="PANTHER" id="PTHR12131">
    <property type="entry name" value="ATP-DEPENDENT RNA AND DNA HELICASE"/>
    <property type="match status" value="1"/>
</dbReference>
<evidence type="ECO:0000256" key="4">
    <source>
        <dbReference type="ARBA" id="ARBA00022840"/>
    </source>
</evidence>
<dbReference type="OrthoDB" id="9807155at2"/>
<evidence type="ECO:0000256" key="3">
    <source>
        <dbReference type="ARBA" id="ARBA00022806"/>
    </source>
</evidence>
<dbReference type="PANTHER" id="PTHR12131:SF1">
    <property type="entry name" value="ATP-DEPENDENT RNA HELICASE SUPV3L1, MITOCHONDRIAL-RELATED"/>
    <property type="match status" value="1"/>
</dbReference>
<proteinExistence type="predicted"/>
<dbReference type="RefSeq" id="WP_138325731.1">
    <property type="nucleotide sequence ID" value="NZ_VCDI01000002.1"/>
</dbReference>
<evidence type="ECO:0000313" key="7">
    <source>
        <dbReference type="EMBL" id="TLU73649.1"/>
    </source>
</evidence>
<dbReference type="GO" id="GO:0005524">
    <property type="term" value="F:ATP binding"/>
    <property type="evidence" value="ECO:0007669"/>
    <property type="project" value="UniProtKB-KW"/>
</dbReference>
<gene>
    <name evidence="7" type="ORF">FE263_08835</name>
</gene>
<dbReference type="Proteomes" id="UP000305654">
    <property type="component" value="Unassembled WGS sequence"/>
</dbReference>